<keyword evidence="4 7" id="KW-0812">Transmembrane</keyword>
<evidence type="ECO:0000256" key="7">
    <source>
        <dbReference type="RuleBase" id="RU003755"/>
    </source>
</evidence>
<evidence type="ECO:0000256" key="2">
    <source>
        <dbReference type="ARBA" id="ARBA00022448"/>
    </source>
</evidence>
<evidence type="ECO:0000256" key="1">
    <source>
        <dbReference type="ARBA" id="ARBA00004651"/>
    </source>
</evidence>
<feature type="transmembrane region" description="Helical" evidence="8">
    <location>
        <begin position="182"/>
        <end position="203"/>
    </location>
</feature>
<dbReference type="SUPFAM" id="SSF103473">
    <property type="entry name" value="MFS general substrate transporter"/>
    <property type="match status" value="1"/>
</dbReference>
<dbReference type="EMBL" id="JAGEOJ010000009">
    <property type="protein sequence ID" value="MBO2449940.1"/>
    <property type="molecule type" value="Genomic_DNA"/>
</dbReference>
<evidence type="ECO:0000256" key="6">
    <source>
        <dbReference type="ARBA" id="ARBA00023136"/>
    </source>
</evidence>
<evidence type="ECO:0000313" key="9">
    <source>
        <dbReference type="EMBL" id="MBO2449940.1"/>
    </source>
</evidence>
<dbReference type="Gene3D" id="1.20.1250.20">
    <property type="entry name" value="MFS general substrate transporter like domains"/>
    <property type="match status" value="1"/>
</dbReference>
<accession>A0A939PC74</accession>
<comment type="subcellular location">
    <subcellularLocation>
        <location evidence="1">Cell membrane</location>
        <topology evidence="1">Multi-pass membrane protein</topology>
    </subcellularLocation>
    <subcellularLocation>
        <location evidence="7">Membrane</location>
        <topology evidence="7">Multi-pass membrane protein</topology>
    </subcellularLocation>
</comment>
<dbReference type="Pfam" id="PF00854">
    <property type="entry name" value="PTR2"/>
    <property type="match status" value="1"/>
</dbReference>
<name>A0A939PC74_9ACTN</name>
<feature type="transmembrane region" description="Helical" evidence="8">
    <location>
        <begin position="291"/>
        <end position="317"/>
    </location>
</feature>
<feature type="transmembrane region" description="Helical" evidence="8">
    <location>
        <begin position="400"/>
        <end position="421"/>
    </location>
</feature>
<feature type="transmembrane region" description="Helical" evidence="8">
    <location>
        <begin position="95"/>
        <end position="111"/>
    </location>
</feature>
<organism evidence="9 10">
    <name type="scientific">Actinomadura barringtoniae</name>
    <dbReference type="NCBI Taxonomy" id="1427535"/>
    <lineage>
        <taxon>Bacteria</taxon>
        <taxon>Bacillati</taxon>
        <taxon>Actinomycetota</taxon>
        <taxon>Actinomycetes</taxon>
        <taxon>Streptosporangiales</taxon>
        <taxon>Thermomonosporaceae</taxon>
        <taxon>Actinomadura</taxon>
    </lineage>
</organism>
<dbReference type="CDD" id="cd17346">
    <property type="entry name" value="MFS_DtpA_like"/>
    <property type="match status" value="1"/>
</dbReference>
<dbReference type="GO" id="GO:0006857">
    <property type="term" value="P:oligopeptide transport"/>
    <property type="evidence" value="ECO:0007669"/>
    <property type="project" value="InterPro"/>
</dbReference>
<reference evidence="9" key="1">
    <citation type="submission" date="2021-03" db="EMBL/GenBank/DDBJ databases">
        <authorList>
            <person name="Kanchanasin P."/>
            <person name="Saeng-In P."/>
            <person name="Phongsopitanun W."/>
            <person name="Yuki M."/>
            <person name="Kudo T."/>
            <person name="Ohkuma M."/>
            <person name="Tanasupawat S."/>
        </authorList>
    </citation>
    <scope>NUCLEOTIDE SEQUENCE</scope>
    <source>
        <strain evidence="9">GKU 128</strain>
    </source>
</reference>
<feature type="transmembrane region" description="Helical" evidence="8">
    <location>
        <begin position="367"/>
        <end position="388"/>
    </location>
</feature>
<dbReference type="InterPro" id="IPR000109">
    <property type="entry name" value="POT_fam"/>
</dbReference>
<dbReference type="AlphaFoldDB" id="A0A939PC74"/>
<feature type="transmembrane region" description="Helical" evidence="8">
    <location>
        <begin position="255"/>
        <end position="275"/>
    </location>
</feature>
<protein>
    <submittedName>
        <fullName evidence="9">Peptide MFS transporter</fullName>
    </submittedName>
</protein>
<dbReference type="NCBIfam" id="TIGR00924">
    <property type="entry name" value="yjdL_sub1_fam"/>
    <property type="match status" value="1"/>
</dbReference>
<evidence type="ECO:0000256" key="3">
    <source>
        <dbReference type="ARBA" id="ARBA00022475"/>
    </source>
</evidence>
<feature type="transmembrane region" description="Helical" evidence="8">
    <location>
        <begin position="433"/>
        <end position="452"/>
    </location>
</feature>
<feature type="transmembrane region" description="Helical" evidence="8">
    <location>
        <begin position="464"/>
        <end position="483"/>
    </location>
</feature>
<evidence type="ECO:0000256" key="4">
    <source>
        <dbReference type="ARBA" id="ARBA00022692"/>
    </source>
</evidence>
<evidence type="ECO:0000256" key="5">
    <source>
        <dbReference type="ARBA" id="ARBA00022989"/>
    </source>
</evidence>
<feature type="transmembrane region" description="Helical" evidence="8">
    <location>
        <begin position="117"/>
        <end position="143"/>
    </location>
</feature>
<sequence length="507" mass="53960">MAVSQSGRAQGGRTFFGHPWGLATLFFTEMWERFSFYGMRSLLVLFLAAPVAQEGMGLSDGTASAVVGVYQGMVYFVALPGGWIADRILGARRSVLWGGVVIMSGHISLAIPGDAFVWIGLVLIVIGTGLLKPNISTMVGFLYRGEEEARRDAGFSIFYMGINLGGFVAPFITGTLGQNVNWHLGFATAAVGMALGLIQYVLGGRGLGEAGLKPTNPAPPQTHRRFYLLLVATAVGLVVVGGLSAAVGWFSVDNVTYAIAVFAVLTTVGFFFYVFRGKHGLTPVERSNMRAYIWLFTAAAIFWMIYDQAASVLSLFAQDNTDLSVFGWDMPSSWTQSINPVMIIALAPVFAALWVGPGRRFSTPAKFASALILVGGSYVVMALVQSFADSGVKVTVLWMVLVYFLQTCGELALSPVGLAITTKLAPAKLASQMLGAWFLATAVGDAIGGQMARLKGTVLSGPMYFLFLGLLAVLAGIALFMFVTRLRALMGENEEEAAAAQAGPPTA</sequence>
<comment type="similarity">
    <text evidence="7">Belongs to the major facilitator superfamily. Proton-dependent oligopeptide transporter (POT/PTR) (TC 2.A.17) family.</text>
</comment>
<keyword evidence="6 8" id="KW-0472">Membrane</keyword>
<dbReference type="InterPro" id="IPR036259">
    <property type="entry name" value="MFS_trans_sf"/>
</dbReference>
<keyword evidence="2 7" id="KW-0813">Transport</keyword>
<keyword evidence="3" id="KW-1003">Cell membrane</keyword>
<dbReference type="PROSITE" id="PS01023">
    <property type="entry name" value="PTR2_2"/>
    <property type="match status" value="1"/>
</dbReference>
<dbReference type="InterPro" id="IPR050171">
    <property type="entry name" value="MFS_Transporters"/>
</dbReference>
<feature type="transmembrane region" description="Helical" evidence="8">
    <location>
        <begin position="155"/>
        <end position="176"/>
    </location>
</feature>
<feature type="transmembrane region" description="Helical" evidence="8">
    <location>
        <begin position="337"/>
        <end position="355"/>
    </location>
</feature>
<feature type="transmembrane region" description="Helical" evidence="8">
    <location>
        <begin position="34"/>
        <end position="52"/>
    </location>
</feature>
<dbReference type="PANTHER" id="PTHR23517:SF15">
    <property type="entry name" value="PROTON-DEPENDENT OLIGOPEPTIDE FAMILY TRANSPORT PROTEIN"/>
    <property type="match status" value="1"/>
</dbReference>
<keyword evidence="10" id="KW-1185">Reference proteome</keyword>
<comment type="caution">
    <text evidence="9">The sequence shown here is derived from an EMBL/GenBank/DDBJ whole genome shotgun (WGS) entry which is preliminary data.</text>
</comment>
<dbReference type="GO" id="GO:1904680">
    <property type="term" value="F:peptide transmembrane transporter activity"/>
    <property type="evidence" value="ECO:0007669"/>
    <property type="project" value="InterPro"/>
</dbReference>
<dbReference type="InterPro" id="IPR018456">
    <property type="entry name" value="PTR2_symporter_CS"/>
</dbReference>
<dbReference type="PANTHER" id="PTHR23517">
    <property type="entry name" value="RESISTANCE PROTEIN MDTM, PUTATIVE-RELATED-RELATED"/>
    <property type="match status" value="1"/>
</dbReference>
<feature type="transmembrane region" description="Helical" evidence="8">
    <location>
        <begin position="64"/>
        <end position="83"/>
    </location>
</feature>
<evidence type="ECO:0000313" key="10">
    <source>
        <dbReference type="Proteomes" id="UP000669179"/>
    </source>
</evidence>
<dbReference type="RefSeq" id="WP_208257821.1">
    <property type="nucleotide sequence ID" value="NZ_JAGEOJ010000009.1"/>
</dbReference>
<dbReference type="Proteomes" id="UP000669179">
    <property type="component" value="Unassembled WGS sequence"/>
</dbReference>
<dbReference type="InterPro" id="IPR005279">
    <property type="entry name" value="Dipep/tripep_permease"/>
</dbReference>
<feature type="transmembrane region" description="Helical" evidence="8">
    <location>
        <begin position="226"/>
        <end position="249"/>
    </location>
</feature>
<evidence type="ECO:0000256" key="8">
    <source>
        <dbReference type="SAM" id="Phobius"/>
    </source>
</evidence>
<keyword evidence="5 8" id="KW-1133">Transmembrane helix</keyword>
<proteinExistence type="inferred from homology"/>
<gene>
    <name evidence="9" type="ORF">J4573_22750</name>
</gene>
<dbReference type="GO" id="GO:0005886">
    <property type="term" value="C:plasma membrane"/>
    <property type="evidence" value="ECO:0007669"/>
    <property type="project" value="UniProtKB-SubCell"/>
</dbReference>